<dbReference type="Pfam" id="PF08625">
    <property type="entry name" value="Utp13"/>
    <property type="match status" value="1"/>
</dbReference>
<dbReference type="FunFam" id="2.130.10.10:FF:001144">
    <property type="entry name" value="WD40 repeat-like protein"/>
    <property type="match status" value="1"/>
</dbReference>
<dbReference type="InterPro" id="IPR001680">
    <property type="entry name" value="WD40_rpt"/>
</dbReference>
<dbReference type="SUPFAM" id="SSF50978">
    <property type="entry name" value="WD40 repeat-like"/>
    <property type="match status" value="2"/>
</dbReference>
<dbReference type="Gene3D" id="2.130.10.10">
    <property type="entry name" value="YVTN repeat-like/Quinoprotein amine dehydrogenase"/>
    <property type="match status" value="5"/>
</dbReference>
<reference evidence="8" key="1">
    <citation type="journal article" date="2020" name="Stud. Mycol.">
        <title>101 Dothideomycetes genomes: a test case for predicting lifestyles and emergence of pathogens.</title>
        <authorList>
            <person name="Haridas S."/>
            <person name="Albert R."/>
            <person name="Binder M."/>
            <person name="Bloem J."/>
            <person name="Labutti K."/>
            <person name="Salamov A."/>
            <person name="Andreopoulos B."/>
            <person name="Baker S."/>
            <person name="Barry K."/>
            <person name="Bills G."/>
            <person name="Bluhm B."/>
            <person name="Cannon C."/>
            <person name="Castanera R."/>
            <person name="Culley D."/>
            <person name="Daum C."/>
            <person name="Ezra D."/>
            <person name="Gonzalez J."/>
            <person name="Henrissat B."/>
            <person name="Kuo A."/>
            <person name="Liang C."/>
            <person name="Lipzen A."/>
            <person name="Lutzoni F."/>
            <person name="Magnuson J."/>
            <person name="Mondo S."/>
            <person name="Nolan M."/>
            <person name="Ohm R."/>
            <person name="Pangilinan J."/>
            <person name="Park H.-J."/>
            <person name="Ramirez L."/>
            <person name="Alfaro M."/>
            <person name="Sun H."/>
            <person name="Tritt A."/>
            <person name="Yoshinaga Y."/>
            <person name="Zwiers L.-H."/>
            <person name="Turgeon B."/>
            <person name="Goodwin S."/>
            <person name="Spatafora J."/>
            <person name="Crous P."/>
            <person name="Grigoriev I."/>
        </authorList>
    </citation>
    <scope>NUCLEOTIDE SEQUENCE</scope>
    <source>
        <strain evidence="8">ATCC 74209</strain>
    </source>
</reference>
<dbReference type="InterPro" id="IPR015943">
    <property type="entry name" value="WD40/YVTN_repeat-like_dom_sf"/>
</dbReference>
<evidence type="ECO:0000256" key="2">
    <source>
        <dbReference type="ARBA" id="ARBA00022574"/>
    </source>
</evidence>
<dbReference type="InterPro" id="IPR020472">
    <property type="entry name" value="WD40_PAC1"/>
</dbReference>
<dbReference type="GO" id="GO:0034511">
    <property type="term" value="F:U3 snoRNA binding"/>
    <property type="evidence" value="ECO:0007669"/>
    <property type="project" value="TreeGrafter"/>
</dbReference>
<comment type="function">
    <text evidence="5">Component of the ASTRA complex involved in chromatin remodeling.</text>
</comment>
<feature type="repeat" description="WD" evidence="6">
    <location>
        <begin position="625"/>
        <end position="675"/>
    </location>
</feature>
<dbReference type="PROSITE" id="PS50082">
    <property type="entry name" value="WD_REPEATS_2"/>
    <property type="match status" value="9"/>
</dbReference>
<dbReference type="PROSITE" id="PS50294">
    <property type="entry name" value="WD_REPEATS_REGION"/>
    <property type="match status" value="5"/>
</dbReference>
<organism evidence="8 9">
    <name type="scientific">Delitschia confertaspora ATCC 74209</name>
    <dbReference type="NCBI Taxonomy" id="1513339"/>
    <lineage>
        <taxon>Eukaryota</taxon>
        <taxon>Fungi</taxon>
        <taxon>Dikarya</taxon>
        <taxon>Ascomycota</taxon>
        <taxon>Pezizomycotina</taxon>
        <taxon>Dothideomycetes</taxon>
        <taxon>Pleosporomycetidae</taxon>
        <taxon>Pleosporales</taxon>
        <taxon>Delitschiaceae</taxon>
        <taxon>Delitschia</taxon>
    </lineage>
</organism>
<dbReference type="OrthoDB" id="5414888at2759"/>
<dbReference type="CDD" id="cd00200">
    <property type="entry name" value="WD40"/>
    <property type="match status" value="1"/>
</dbReference>
<dbReference type="GO" id="GO:0032040">
    <property type="term" value="C:small-subunit processome"/>
    <property type="evidence" value="ECO:0007669"/>
    <property type="project" value="InterPro"/>
</dbReference>
<keyword evidence="4" id="KW-0539">Nucleus</keyword>
<evidence type="ECO:0000256" key="4">
    <source>
        <dbReference type="ARBA" id="ARBA00023242"/>
    </source>
</evidence>
<dbReference type="FunFam" id="2.130.10.10:FF:001009">
    <property type="entry name" value="Small nucleolar ribonucleoprotein complex subunit, putative"/>
    <property type="match status" value="1"/>
</dbReference>
<accession>A0A9P4JLZ6</accession>
<dbReference type="PANTHER" id="PTHR19854">
    <property type="entry name" value="TRANSDUCIN BETA-LIKE 3"/>
    <property type="match status" value="1"/>
</dbReference>
<evidence type="ECO:0000256" key="1">
    <source>
        <dbReference type="ARBA" id="ARBA00004604"/>
    </source>
</evidence>
<keyword evidence="3" id="KW-0677">Repeat</keyword>
<dbReference type="PRINTS" id="PR00320">
    <property type="entry name" value="GPROTEINBRPT"/>
</dbReference>
<dbReference type="Proteomes" id="UP000799536">
    <property type="component" value="Unassembled WGS sequence"/>
</dbReference>
<dbReference type="EMBL" id="ML993959">
    <property type="protein sequence ID" value="KAF2201856.1"/>
    <property type="molecule type" value="Genomic_DNA"/>
</dbReference>
<feature type="repeat" description="WD" evidence="6">
    <location>
        <begin position="532"/>
        <end position="573"/>
    </location>
</feature>
<evidence type="ECO:0000256" key="3">
    <source>
        <dbReference type="ARBA" id="ARBA00022737"/>
    </source>
</evidence>
<dbReference type="GO" id="GO:0030686">
    <property type="term" value="C:90S preribosome"/>
    <property type="evidence" value="ECO:0007669"/>
    <property type="project" value="TreeGrafter"/>
</dbReference>
<feature type="repeat" description="WD" evidence="6">
    <location>
        <begin position="109"/>
        <end position="150"/>
    </location>
</feature>
<feature type="repeat" description="WD" evidence="6">
    <location>
        <begin position="676"/>
        <end position="717"/>
    </location>
</feature>
<feature type="repeat" description="WD" evidence="6">
    <location>
        <begin position="425"/>
        <end position="466"/>
    </location>
</feature>
<feature type="repeat" description="WD" evidence="6">
    <location>
        <begin position="204"/>
        <end position="226"/>
    </location>
</feature>
<dbReference type="GO" id="GO:0000480">
    <property type="term" value="P:endonucleolytic cleavage in 5'-ETS of tricistronic rRNA transcript (SSU-rRNA, 5.8S rRNA, LSU-rRNA)"/>
    <property type="evidence" value="ECO:0007669"/>
    <property type="project" value="TreeGrafter"/>
</dbReference>
<keyword evidence="9" id="KW-1185">Reference proteome</keyword>
<gene>
    <name evidence="8" type="ORF">GQ43DRAFT_393383</name>
</gene>
<feature type="domain" description="U3 small nucleolar RNA-associated protein 13 C-terminal" evidence="7">
    <location>
        <begin position="729"/>
        <end position="879"/>
    </location>
</feature>
<dbReference type="InterPro" id="IPR019775">
    <property type="entry name" value="WD40_repeat_CS"/>
</dbReference>
<feature type="repeat" description="WD" evidence="6">
    <location>
        <begin position="505"/>
        <end position="528"/>
    </location>
</feature>
<dbReference type="SMART" id="SM00320">
    <property type="entry name" value="WD40"/>
    <property type="match status" value="11"/>
</dbReference>
<dbReference type="PROSITE" id="PS00678">
    <property type="entry name" value="WD_REPEATS_1"/>
    <property type="match status" value="3"/>
</dbReference>
<evidence type="ECO:0000259" key="7">
    <source>
        <dbReference type="Pfam" id="PF08625"/>
    </source>
</evidence>
<proteinExistence type="predicted"/>
<evidence type="ECO:0000256" key="5">
    <source>
        <dbReference type="ARBA" id="ARBA00037338"/>
    </source>
</evidence>
<feature type="repeat" description="WD" evidence="6">
    <location>
        <begin position="574"/>
        <end position="624"/>
    </location>
</feature>
<dbReference type="AlphaFoldDB" id="A0A9P4JLZ6"/>
<feature type="repeat" description="WD" evidence="6">
    <location>
        <begin position="227"/>
        <end position="268"/>
    </location>
</feature>
<keyword evidence="2 6" id="KW-0853">WD repeat</keyword>
<dbReference type="PANTHER" id="PTHR19854:SF15">
    <property type="entry name" value="TRANSDUCIN BETA-LIKE PROTEIN 3"/>
    <property type="match status" value="1"/>
</dbReference>
<dbReference type="GO" id="GO:0000472">
    <property type="term" value="P:endonucleolytic cleavage to generate mature 5'-end of SSU-rRNA from (SSU-rRNA, 5.8S rRNA, LSU-rRNA)"/>
    <property type="evidence" value="ECO:0007669"/>
    <property type="project" value="TreeGrafter"/>
</dbReference>
<sequence length="905" mass="98890">MATNRSTVKTTYEVARTIQPIYSGGSVALSHNGRILAAPVGEDVLLTDITTGAELARIEGDGEVITALALTSSASHLILCSRSLSMRIFTLGPSDTEPDKIQVNLLRSLKPHSSPVVTVKVDDTGSLLATGGADGTVKVWDIRGGYVTHTFHGHGGVVSALRFFSVEVSQEEKSRKSDTKRRRGKEEDAQVASTWGDGSLEYRLASGAEDGKIRIWDLHKRKSVATLDSHVSVVRTLDYSPEQKLLLSGSRDKTLICWDSNTWKVQRTIPALETLECGGFLCSGQLAYSGGENGRVRIWVVADGKELTHEQSPGSEMEAIVDILHDSSLPYLLSVHADQTLLFHSLKPLESPFTNEVMDPLPIVGRISGTHDEVIDLAYVGPRKSLIALDTNSEDIRIVSLDSSTPMQVTDSPAGKYFGADVATLQGHDDIIICLDVDWSGHWLATGSKDNTARLWRLDSDNDSYTCFSVLTGHAESLGAIALPHTPPSNTSPAFSDPLSHPPEFLITGSQDRTVKRWDITKGKGTKSKYTRKAHDKDINAIDIDSTSRLFASASQDRTVKIFSTEEGETHGVLRGHRRGVWTVKFAPKESQLSGANSKGLVATGSGDKTIKIWSLLDYSCLLTLEGHTNSVLKLAWIPYQPIEARDKRGPQLASAAGDGLVKIWDTSSGEAMCTLDNHTDRVWALTVHPTTKDLVSGGGDSVVTFWKDTTSATLEAATSAETERVELDQKLQNFTFGGNYREAITLALQMDQPGRLFSLFKAVVENEQPEAGSMTGSNAVDEVLAHLSDEQLFTLLLRVRDWNTNARTSPVSQKILWTVVKSYPASRLANLRPTSKGAFKGNFKDLLDAMKAYSERHYRRVEELIDESYLLEFTLREMDEVADATAPTNGAYEASRETDVVMVG</sequence>
<dbReference type="Pfam" id="PF00400">
    <property type="entry name" value="WD40"/>
    <property type="match status" value="9"/>
</dbReference>
<evidence type="ECO:0000256" key="6">
    <source>
        <dbReference type="PROSITE-ProRule" id="PRU00221"/>
    </source>
</evidence>
<comment type="caution">
    <text evidence="8">The sequence shown here is derived from an EMBL/GenBank/DDBJ whole genome shotgun (WGS) entry which is preliminary data.</text>
</comment>
<evidence type="ECO:0000313" key="9">
    <source>
        <dbReference type="Proteomes" id="UP000799536"/>
    </source>
</evidence>
<comment type="subcellular location">
    <subcellularLocation>
        <location evidence="1">Nucleus</location>
        <location evidence="1">Nucleolus</location>
    </subcellularLocation>
</comment>
<protein>
    <submittedName>
        <fullName evidence="8">Small nucleolar ribonucleoprotein complex subunit</fullName>
    </submittedName>
</protein>
<name>A0A9P4JLZ6_9PLEO</name>
<dbReference type="InterPro" id="IPR036322">
    <property type="entry name" value="WD40_repeat_dom_sf"/>
</dbReference>
<evidence type="ECO:0000313" key="8">
    <source>
        <dbReference type="EMBL" id="KAF2201856.1"/>
    </source>
</evidence>
<keyword evidence="8" id="KW-0687">Ribonucleoprotein</keyword>
<dbReference type="InterPro" id="IPR013934">
    <property type="entry name" value="Utp13_C"/>
</dbReference>